<keyword evidence="1" id="KW-0175">Coiled coil</keyword>
<evidence type="ECO:0000256" key="2">
    <source>
        <dbReference type="SAM" id="MobiDB-lite"/>
    </source>
</evidence>
<feature type="compositionally biased region" description="Polar residues" evidence="2">
    <location>
        <begin position="468"/>
        <end position="485"/>
    </location>
</feature>
<feature type="region of interest" description="Disordered" evidence="2">
    <location>
        <begin position="549"/>
        <end position="568"/>
    </location>
</feature>
<comment type="caution">
    <text evidence="3">The sequence shown here is derived from an EMBL/GenBank/DDBJ whole genome shotgun (WGS) entry which is preliminary data.</text>
</comment>
<feature type="compositionally biased region" description="Polar residues" evidence="2">
    <location>
        <begin position="176"/>
        <end position="187"/>
    </location>
</feature>
<reference evidence="3" key="1">
    <citation type="journal article" date="2020" name="Stud. Mycol.">
        <title>101 Dothideomycetes genomes: a test case for predicting lifestyles and emergence of pathogens.</title>
        <authorList>
            <person name="Haridas S."/>
            <person name="Albert R."/>
            <person name="Binder M."/>
            <person name="Bloem J."/>
            <person name="Labutti K."/>
            <person name="Salamov A."/>
            <person name="Andreopoulos B."/>
            <person name="Baker S."/>
            <person name="Barry K."/>
            <person name="Bills G."/>
            <person name="Bluhm B."/>
            <person name="Cannon C."/>
            <person name="Castanera R."/>
            <person name="Culley D."/>
            <person name="Daum C."/>
            <person name="Ezra D."/>
            <person name="Gonzalez J."/>
            <person name="Henrissat B."/>
            <person name="Kuo A."/>
            <person name="Liang C."/>
            <person name="Lipzen A."/>
            <person name="Lutzoni F."/>
            <person name="Magnuson J."/>
            <person name="Mondo S."/>
            <person name="Nolan M."/>
            <person name="Ohm R."/>
            <person name="Pangilinan J."/>
            <person name="Park H.-J."/>
            <person name="Ramirez L."/>
            <person name="Alfaro M."/>
            <person name="Sun H."/>
            <person name="Tritt A."/>
            <person name="Yoshinaga Y."/>
            <person name="Zwiers L.-H."/>
            <person name="Turgeon B."/>
            <person name="Goodwin S."/>
            <person name="Spatafora J."/>
            <person name="Crous P."/>
            <person name="Grigoriev I."/>
        </authorList>
    </citation>
    <scope>NUCLEOTIDE SEQUENCE</scope>
    <source>
        <strain evidence="3">CBS 121410</strain>
    </source>
</reference>
<feature type="compositionally biased region" description="Low complexity" evidence="2">
    <location>
        <begin position="414"/>
        <end position="423"/>
    </location>
</feature>
<feature type="compositionally biased region" description="Basic residues" evidence="2">
    <location>
        <begin position="100"/>
        <end position="109"/>
    </location>
</feature>
<feature type="compositionally biased region" description="Pro residues" evidence="2">
    <location>
        <begin position="221"/>
        <end position="244"/>
    </location>
</feature>
<accession>A0A9P4LZT7</accession>
<feature type="compositionally biased region" description="Basic and acidic residues" evidence="2">
    <location>
        <begin position="399"/>
        <end position="413"/>
    </location>
</feature>
<feature type="region of interest" description="Disordered" evidence="2">
    <location>
        <begin position="44"/>
        <end position="490"/>
    </location>
</feature>
<evidence type="ECO:0000256" key="1">
    <source>
        <dbReference type="SAM" id="Coils"/>
    </source>
</evidence>
<feature type="compositionally biased region" description="Basic residues" evidence="2">
    <location>
        <begin position="129"/>
        <end position="138"/>
    </location>
</feature>
<feature type="compositionally biased region" description="Polar residues" evidence="2">
    <location>
        <begin position="446"/>
        <end position="455"/>
    </location>
</feature>
<feature type="coiled-coil region" evidence="1">
    <location>
        <begin position="493"/>
        <end position="548"/>
    </location>
</feature>
<dbReference type="AlphaFoldDB" id="A0A9P4LZT7"/>
<name>A0A9P4LZT7_9PEZI</name>
<evidence type="ECO:0000313" key="4">
    <source>
        <dbReference type="Proteomes" id="UP000799776"/>
    </source>
</evidence>
<organism evidence="3 4">
    <name type="scientific">Saccharata proteae CBS 121410</name>
    <dbReference type="NCBI Taxonomy" id="1314787"/>
    <lineage>
        <taxon>Eukaryota</taxon>
        <taxon>Fungi</taxon>
        <taxon>Dikarya</taxon>
        <taxon>Ascomycota</taxon>
        <taxon>Pezizomycotina</taxon>
        <taxon>Dothideomycetes</taxon>
        <taxon>Dothideomycetes incertae sedis</taxon>
        <taxon>Botryosphaeriales</taxon>
        <taxon>Saccharataceae</taxon>
        <taxon>Saccharata</taxon>
    </lineage>
</organism>
<feature type="compositionally biased region" description="Basic and acidic residues" evidence="2">
    <location>
        <begin position="356"/>
        <end position="373"/>
    </location>
</feature>
<dbReference type="EMBL" id="ML978711">
    <property type="protein sequence ID" value="KAF2091465.1"/>
    <property type="molecule type" value="Genomic_DNA"/>
</dbReference>
<sequence length="568" mass="64023">MCVIENRIYVFNTGIREIYEHKRLCHRAVGNMPCQWTTKEERILPAGRPPHSPRLSSDHDPLPSPTSSSGFPPTPPDGVALAARPGSRRGSSSSPQGRKQFIRSRSHRYVKPELIINMGNSKPKDRARPKDRRYHHGSTMRTPADEIAVYDPPSPVSSTVAETGFMDEDERRPLNYVTTPTRRQSYATRPVAPPPKVTSGHVRTSSRRSAFTGAGESDALAPPPPPNGPPRPPAPPAPADPPSPQRIRAFPPIVTGPHQAQNVQRSAPPLVDVVYETRSTSAKDKQRADDSLPRQSGESKEARLARIERERSDHRQKMRDQKRADEWQARYDTARAAAREQAREAKRRSQGSPDSDWEKQLQEGRERLERLKMTETQPSPQPQRPTPTSASASGANWEDELRQGRERVERDRQQQAARNQEAQRPPPSPQNRAAGFDRIQPDPRASTRNAGPSRTRSTRVAGDRHHQTPNPSTSRRARQQQQGLDSQDYALLLAAEQAQLRRERLAADLAEQEENDRRRAAMDRENEIRAQEAEVDRLEKQLWQRRRRTDYNPRSGMRAGRGWGGGGV</sequence>
<feature type="compositionally biased region" description="Basic and acidic residues" evidence="2">
    <location>
        <begin position="281"/>
        <end position="344"/>
    </location>
</feature>
<gene>
    <name evidence="3" type="ORF">K490DRAFT_52677</name>
</gene>
<keyword evidence="4" id="KW-1185">Reference proteome</keyword>
<proteinExistence type="predicted"/>
<evidence type="ECO:0000313" key="3">
    <source>
        <dbReference type="EMBL" id="KAF2091465.1"/>
    </source>
</evidence>
<feature type="compositionally biased region" description="Low complexity" evidence="2">
    <location>
        <begin position="84"/>
        <end position="98"/>
    </location>
</feature>
<dbReference type="Proteomes" id="UP000799776">
    <property type="component" value="Unassembled WGS sequence"/>
</dbReference>
<protein>
    <submittedName>
        <fullName evidence="3">Uncharacterized protein</fullName>
    </submittedName>
</protein>
<feature type="compositionally biased region" description="Gly residues" evidence="2">
    <location>
        <begin position="559"/>
        <end position="568"/>
    </location>
</feature>